<dbReference type="OrthoDB" id="581471at2"/>
<keyword evidence="2" id="KW-0808">Transferase</keyword>
<dbReference type="AlphaFoldDB" id="A0A2T1CA25"/>
<reference evidence="2 3" key="1">
    <citation type="submission" date="2018-02" db="EMBL/GenBank/DDBJ databases">
        <authorList>
            <person name="Cohen D.B."/>
            <person name="Kent A.D."/>
        </authorList>
    </citation>
    <scope>NUCLEOTIDE SEQUENCE [LARGE SCALE GENOMIC DNA]</scope>
    <source>
        <strain evidence="2 3">CCAP 1448/3</strain>
    </source>
</reference>
<proteinExistence type="predicted"/>
<dbReference type="Gene3D" id="3.90.1200.10">
    <property type="match status" value="1"/>
</dbReference>
<dbReference type="InterPro" id="IPR002575">
    <property type="entry name" value="Aminoglycoside_PTrfase"/>
</dbReference>
<dbReference type="SUPFAM" id="SSF56112">
    <property type="entry name" value="Protein kinase-like (PK-like)"/>
    <property type="match status" value="1"/>
</dbReference>
<keyword evidence="3" id="KW-1185">Reference proteome</keyword>
<reference evidence="2 3" key="2">
    <citation type="submission" date="2018-03" db="EMBL/GenBank/DDBJ databases">
        <title>The ancient ancestry and fast evolution of plastids.</title>
        <authorList>
            <person name="Moore K.R."/>
            <person name="Magnabosco C."/>
            <person name="Momper L."/>
            <person name="Gold D.A."/>
            <person name="Bosak T."/>
            <person name="Fournier G.P."/>
        </authorList>
    </citation>
    <scope>NUCLEOTIDE SEQUENCE [LARGE SCALE GENOMIC DNA]</scope>
    <source>
        <strain evidence="2 3">CCAP 1448/3</strain>
    </source>
</reference>
<gene>
    <name evidence="2" type="ORF">C7B64_01015</name>
</gene>
<dbReference type="Pfam" id="PF01636">
    <property type="entry name" value="APH"/>
    <property type="match status" value="1"/>
</dbReference>
<protein>
    <submittedName>
        <fullName evidence="2">Aminoglycoside phosphotransferase</fullName>
    </submittedName>
</protein>
<feature type="domain" description="Aminoglycoside phosphotransferase" evidence="1">
    <location>
        <begin position="115"/>
        <end position="265"/>
    </location>
</feature>
<evidence type="ECO:0000313" key="3">
    <source>
        <dbReference type="Proteomes" id="UP000238762"/>
    </source>
</evidence>
<dbReference type="InterPro" id="IPR011009">
    <property type="entry name" value="Kinase-like_dom_sf"/>
</dbReference>
<name>A0A2T1CA25_9CYAN</name>
<evidence type="ECO:0000259" key="1">
    <source>
        <dbReference type="Pfam" id="PF01636"/>
    </source>
</evidence>
<accession>A0A2T1CA25</accession>
<evidence type="ECO:0000313" key="2">
    <source>
        <dbReference type="EMBL" id="PSB05116.1"/>
    </source>
</evidence>
<dbReference type="EMBL" id="PVWJ01000003">
    <property type="protein sequence ID" value="PSB05116.1"/>
    <property type="molecule type" value="Genomic_DNA"/>
</dbReference>
<organism evidence="2 3">
    <name type="scientific">Merismopedia glauca CCAP 1448/3</name>
    <dbReference type="NCBI Taxonomy" id="1296344"/>
    <lineage>
        <taxon>Bacteria</taxon>
        <taxon>Bacillati</taxon>
        <taxon>Cyanobacteriota</taxon>
        <taxon>Cyanophyceae</taxon>
        <taxon>Synechococcales</taxon>
        <taxon>Merismopediaceae</taxon>
        <taxon>Merismopedia</taxon>
    </lineage>
</organism>
<dbReference type="GO" id="GO:0016740">
    <property type="term" value="F:transferase activity"/>
    <property type="evidence" value="ECO:0007669"/>
    <property type="project" value="UniProtKB-KW"/>
</dbReference>
<comment type="caution">
    <text evidence="2">The sequence shown here is derived from an EMBL/GenBank/DDBJ whole genome shotgun (WGS) entry which is preliminary data.</text>
</comment>
<dbReference type="RefSeq" id="WP_106286803.1">
    <property type="nucleotide sequence ID" value="NZ_CAWNTC010000123.1"/>
</dbReference>
<dbReference type="Proteomes" id="UP000238762">
    <property type="component" value="Unassembled WGS sequence"/>
</dbReference>
<sequence>MVLLSNIIVSDPFNSSADPKMPFLAEAIAPMQVQRYLAQALGDRLEGIELQGIQVMRHKMGRRCGIAYNIKARKSDSSKYMAIIGKVRAKGLDYPSYELQRSLWNAGFGDRSSDGISVPEVLGAIPRWEMWLQTKIPGSVATDLLAGADGVALAIKIAESAHKLHQGGFVPHRCHTMTDELKILRDRLPKVGQVYPNWAKRIAVILDKCDRLGAKTPEFEPCGIHRDFYGDQVIVNGDRLYLIDLDLYCLGNPALDIGNFIAHITEYSLRVLGNPDALSDRESAMTERFVEFHGAGMRLAIESYTTLTLVRHIYISTQISDRRPFTKALLELCEQRLS</sequence>